<dbReference type="Proteomes" id="UP001155059">
    <property type="component" value="Unassembled WGS sequence"/>
</dbReference>
<dbReference type="InterPro" id="IPR007407">
    <property type="entry name" value="DUF459"/>
</dbReference>
<dbReference type="Pfam" id="PF04311">
    <property type="entry name" value="DUF459"/>
    <property type="match status" value="1"/>
</dbReference>
<protein>
    <submittedName>
        <fullName evidence="3">DUF459 domain-containing protein</fullName>
    </submittedName>
</protein>
<keyword evidence="2" id="KW-1133">Transmembrane helix</keyword>
<reference evidence="3 4" key="1">
    <citation type="journal article" date="2022" name="Int. J. Syst. Evol. Microbiol.">
        <title>Pseudomonas aegrilactucae sp. nov. and Pseudomonas morbosilactucae sp. nov., pathogens causing bacterial rot of lettuce in Japan.</title>
        <authorList>
            <person name="Sawada H."/>
            <person name="Fujikawa T."/>
            <person name="Satou M."/>
        </authorList>
    </citation>
    <scope>NUCLEOTIDE SEQUENCE [LARGE SCALE GENOMIC DNA]</scope>
    <source>
        <strain evidence="3 4">MAFF 302030</strain>
    </source>
</reference>
<evidence type="ECO:0000313" key="4">
    <source>
        <dbReference type="Proteomes" id="UP001155059"/>
    </source>
</evidence>
<organism evidence="3 4">
    <name type="scientific">Pseudomonas morbosilactucae</name>
    <dbReference type="NCBI Taxonomy" id="2938197"/>
    <lineage>
        <taxon>Bacteria</taxon>
        <taxon>Pseudomonadati</taxon>
        <taxon>Pseudomonadota</taxon>
        <taxon>Gammaproteobacteria</taxon>
        <taxon>Pseudomonadales</taxon>
        <taxon>Pseudomonadaceae</taxon>
        <taxon>Pseudomonas</taxon>
    </lineage>
</organism>
<dbReference type="EMBL" id="JALQCW010000028">
    <property type="protein sequence ID" value="MCK9798536.1"/>
    <property type="molecule type" value="Genomic_DNA"/>
</dbReference>
<dbReference type="RefSeq" id="WP_268265313.1">
    <property type="nucleotide sequence ID" value="NZ_JALQCW010000028.1"/>
</dbReference>
<evidence type="ECO:0000313" key="3">
    <source>
        <dbReference type="EMBL" id="MCK9798536.1"/>
    </source>
</evidence>
<dbReference type="Gene3D" id="3.40.50.1110">
    <property type="entry name" value="SGNH hydrolase"/>
    <property type="match status" value="1"/>
</dbReference>
<feature type="region of interest" description="Disordered" evidence="1">
    <location>
        <begin position="102"/>
        <end position="148"/>
    </location>
</feature>
<keyword evidence="2" id="KW-0472">Membrane</keyword>
<gene>
    <name evidence="3" type="ORF">M1B34_12575</name>
</gene>
<evidence type="ECO:0000256" key="2">
    <source>
        <dbReference type="SAM" id="Phobius"/>
    </source>
</evidence>
<dbReference type="AlphaFoldDB" id="A0A9X1YVU3"/>
<comment type="caution">
    <text evidence="3">The sequence shown here is derived from an EMBL/GenBank/DDBJ whole genome shotgun (WGS) entry which is preliminary data.</text>
</comment>
<dbReference type="InterPro" id="IPR036514">
    <property type="entry name" value="SGNH_hydro_sf"/>
</dbReference>
<dbReference type="GO" id="GO:0016788">
    <property type="term" value="F:hydrolase activity, acting on ester bonds"/>
    <property type="evidence" value="ECO:0007669"/>
    <property type="project" value="UniProtKB-ARBA"/>
</dbReference>
<accession>A0A9X1YVU3</accession>
<sequence length="387" mass="43187">MPVSKRSSLLRRHTGAAKVLYAILVISLMLFWFNQNSIRLYCQQKYHDGCDIPALSQNPEWRLGGQLNQQLEEARVAFFGRFDVNLVAQAQAASEDEPLAPLPSLAVEPEPQPEPQHEAGHQAAHQATHEPTHETVPVAHGLPAPDVEAPAPATVVETSHPAPPALPLVVTLAEGDEVFFVGDSLMQGVAPHMANTLRKRYNVKSTNLSRQSTGLAYPNFFNWPKTVESTLAANPKIRLMVIFLGPNDPWDMPDGKGKPFLRFKHPDWEVAYRQRIDSILDVARDRGVQVIWVGPPNMEKAKLSAAMAYLNELYKSQIELYHQHFVSANRILGYENDTFSYYLTANGQKKVKTRVDDGIHFTPTGQKLIAEGVLSLIQFPTPQLTEH</sequence>
<dbReference type="CDD" id="cd01829">
    <property type="entry name" value="SGNH_hydrolase_peri2"/>
    <property type="match status" value="1"/>
</dbReference>
<evidence type="ECO:0000256" key="1">
    <source>
        <dbReference type="SAM" id="MobiDB-lite"/>
    </source>
</evidence>
<keyword evidence="2" id="KW-0812">Transmembrane</keyword>
<proteinExistence type="predicted"/>
<feature type="transmembrane region" description="Helical" evidence="2">
    <location>
        <begin position="15"/>
        <end position="33"/>
    </location>
</feature>
<dbReference type="SUPFAM" id="SSF52266">
    <property type="entry name" value="SGNH hydrolase"/>
    <property type="match status" value="1"/>
</dbReference>
<name>A0A9X1YVU3_9PSED</name>
<reference evidence="3 4" key="2">
    <citation type="journal article" date="2023" name="Plant Pathol.">
        <title>Dismantling and reorganizing Pseudomonas marginalis sensu#lato.</title>
        <authorList>
            <person name="Sawada H."/>
            <person name="Fujikawa T."/>
            <person name="Satou M."/>
        </authorList>
    </citation>
    <scope>NUCLEOTIDE SEQUENCE [LARGE SCALE GENOMIC DNA]</scope>
    <source>
        <strain evidence="3 4">MAFF 302030</strain>
    </source>
</reference>